<feature type="transmembrane region" description="Helical" evidence="1">
    <location>
        <begin position="55"/>
        <end position="80"/>
    </location>
</feature>
<reference evidence="3" key="1">
    <citation type="submission" date="2018-11" db="EMBL/GenBank/DDBJ databases">
        <title>Proposal to divide the Flavobacteriaceae and reorganize its genera based on Amino Acid Identity values calculated from whole genome sequences.</title>
        <authorList>
            <person name="Nicholson A.C."/>
            <person name="Gulvik C.A."/>
            <person name="Whitney A.M."/>
            <person name="Humrighouse B.W."/>
            <person name="Bell M."/>
            <person name="Holmes B."/>
            <person name="Steigerwalt A."/>
            <person name="Villarma A."/>
            <person name="Sheth M."/>
            <person name="Batra D."/>
            <person name="Pryor J."/>
            <person name="Bernardet J.-F."/>
            <person name="Hugo C."/>
            <person name="Kampfer P."/>
            <person name="Newman J."/>
            <person name="Mcquiston J.R."/>
        </authorList>
    </citation>
    <scope>NUCLEOTIDE SEQUENCE [LARGE SCALE GENOMIC DNA]</scope>
    <source>
        <strain evidence="3">H3056</strain>
    </source>
</reference>
<keyword evidence="1" id="KW-0812">Transmembrane</keyword>
<accession>A0A3N0WRR7</accession>
<evidence type="ECO:0000313" key="2">
    <source>
        <dbReference type="EMBL" id="ROI07653.1"/>
    </source>
</evidence>
<comment type="caution">
    <text evidence="2">The sequence shown here is derived from an EMBL/GenBank/DDBJ whole genome shotgun (WGS) entry which is preliminary data.</text>
</comment>
<organism evidence="2 3">
    <name type="scientific">Kaistella daneshvariae</name>
    <dbReference type="NCBI Taxonomy" id="2487074"/>
    <lineage>
        <taxon>Bacteria</taxon>
        <taxon>Pseudomonadati</taxon>
        <taxon>Bacteroidota</taxon>
        <taxon>Flavobacteriia</taxon>
        <taxon>Flavobacteriales</taxon>
        <taxon>Weeksellaceae</taxon>
        <taxon>Chryseobacterium group</taxon>
        <taxon>Kaistella</taxon>
    </lineage>
</organism>
<name>A0A3N0WRR7_9FLAO</name>
<proteinExistence type="predicted"/>
<evidence type="ECO:0000313" key="3">
    <source>
        <dbReference type="Proteomes" id="UP000270224"/>
    </source>
</evidence>
<keyword evidence="1" id="KW-1133">Transmembrane helix</keyword>
<keyword evidence="1" id="KW-0472">Membrane</keyword>
<sequence length="107" mass="11890">MIETSGIKIPGFKQVKLQYLFGVIWAFFFGADISCYPLLLLGWRLRFAPPPPCGVAASITAAVFRCSTGIFFKSSGCILLKIQKIRSKTLNLLLILKLKNVLRPSID</sequence>
<evidence type="ECO:0000256" key="1">
    <source>
        <dbReference type="SAM" id="Phobius"/>
    </source>
</evidence>
<dbReference type="Proteomes" id="UP000270224">
    <property type="component" value="Unassembled WGS sequence"/>
</dbReference>
<gene>
    <name evidence="2" type="ORF">EGI11_08125</name>
</gene>
<protein>
    <submittedName>
        <fullName evidence="2">Uncharacterized protein</fullName>
    </submittedName>
</protein>
<reference evidence="3" key="2">
    <citation type="submission" date="2018-11" db="EMBL/GenBank/DDBJ databases">
        <title>Proposal to divide the Flavobacteriaceae and reorganize its genera based on Amino Acid Identity values calculated from whole genome sequences.</title>
        <authorList>
            <person name="Nicholson A.C."/>
            <person name="Gulvik C.A."/>
            <person name="Whitney A.M."/>
            <person name="Humrighouse B.W."/>
            <person name="Bell M."/>
            <person name="Holmens B."/>
            <person name="Steigerwalt A."/>
            <person name="Villarma A."/>
            <person name="Sheth M."/>
            <person name="Batra D."/>
            <person name="Pryor J."/>
            <person name="Bernardet J.-F."/>
            <person name="Hugo C."/>
            <person name="Kampfer P."/>
            <person name="Newman J."/>
            <person name="Mcquiston J.R."/>
        </authorList>
    </citation>
    <scope>NUCLEOTIDE SEQUENCE [LARGE SCALE GENOMIC DNA]</scope>
    <source>
        <strain evidence="3">H3056</strain>
    </source>
</reference>
<dbReference type="AlphaFoldDB" id="A0A3N0WRR7"/>
<dbReference type="EMBL" id="RJUG01000004">
    <property type="protein sequence ID" value="ROI07653.1"/>
    <property type="molecule type" value="Genomic_DNA"/>
</dbReference>
<feature type="transmembrane region" description="Helical" evidence="1">
    <location>
        <begin position="20"/>
        <end position="43"/>
    </location>
</feature>